<sequence length="77" mass="9010">MTKMTSNIVSTFYSDDLRLMAQVSVENDRLYVDFFKDEVLIGYQMIDDHSVFYAESMAENYTLGVIKVDPETWRINV</sequence>
<proteinExistence type="predicted"/>
<accession>A0A6J5M1N6</accession>
<protein>
    <submittedName>
        <fullName evidence="1">Uncharacterized protein</fullName>
    </submittedName>
</protein>
<name>A0A6J5M1N6_9CAUD</name>
<reference evidence="1" key="1">
    <citation type="submission" date="2020-04" db="EMBL/GenBank/DDBJ databases">
        <authorList>
            <person name="Chiriac C."/>
            <person name="Salcher M."/>
            <person name="Ghai R."/>
            <person name="Kavagutti S V."/>
        </authorList>
    </citation>
    <scope>NUCLEOTIDE SEQUENCE</scope>
</reference>
<gene>
    <name evidence="1" type="ORF">UFOVP395_180</name>
</gene>
<dbReference type="EMBL" id="LR796380">
    <property type="protein sequence ID" value="CAB4140845.1"/>
    <property type="molecule type" value="Genomic_DNA"/>
</dbReference>
<evidence type="ECO:0000313" key="1">
    <source>
        <dbReference type="EMBL" id="CAB4140845.1"/>
    </source>
</evidence>
<organism evidence="1">
    <name type="scientific">uncultured Caudovirales phage</name>
    <dbReference type="NCBI Taxonomy" id="2100421"/>
    <lineage>
        <taxon>Viruses</taxon>
        <taxon>Duplodnaviria</taxon>
        <taxon>Heunggongvirae</taxon>
        <taxon>Uroviricota</taxon>
        <taxon>Caudoviricetes</taxon>
        <taxon>Peduoviridae</taxon>
        <taxon>Maltschvirus</taxon>
        <taxon>Maltschvirus maltsch</taxon>
    </lineage>
</organism>